<evidence type="ECO:0000313" key="11">
    <source>
        <dbReference type="EMBL" id="GMM51486.1"/>
    </source>
</evidence>
<evidence type="ECO:0000259" key="10">
    <source>
        <dbReference type="Pfam" id="PF14703"/>
    </source>
</evidence>
<proteinExistence type="inferred from homology"/>
<feature type="transmembrane region" description="Helical" evidence="7">
    <location>
        <begin position="76"/>
        <end position="98"/>
    </location>
</feature>
<dbReference type="Pfam" id="PF13967">
    <property type="entry name" value="RSN1_TM"/>
    <property type="match status" value="1"/>
</dbReference>
<dbReference type="AlphaFoldDB" id="A0AAV5RK25"/>
<keyword evidence="5 7" id="KW-1133">Transmembrane helix</keyword>
<evidence type="ECO:0000259" key="9">
    <source>
        <dbReference type="Pfam" id="PF13967"/>
    </source>
</evidence>
<dbReference type="GO" id="GO:0005227">
    <property type="term" value="F:calcium-activated cation channel activity"/>
    <property type="evidence" value="ECO:0007669"/>
    <property type="project" value="InterPro"/>
</dbReference>
<evidence type="ECO:0000256" key="2">
    <source>
        <dbReference type="ARBA" id="ARBA00007779"/>
    </source>
</evidence>
<comment type="caution">
    <text evidence="11">The sequence shown here is derived from an EMBL/GenBank/DDBJ whole genome shotgun (WGS) entry which is preliminary data.</text>
</comment>
<feature type="transmembrane region" description="Helical" evidence="7">
    <location>
        <begin position="421"/>
        <end position="441"/>
    </location>
</feature>
<organism evidence="11 12">
    <name type="scientific">Starmerella bacillaris</name>
    <name type="common">Yeast</name>
    <name type="synonym">Candida zemplinina</name>
    <dbReference type="NCBI Taxonomy" id="1247836"/>
    <lineage>
        <taxon>Eukaryota</taxon>
        <taxon>Fungi</taxon>
        <taxon>Dikarya</taxon>
        <taxon>Ascomycota</taxon>
        <taxon>Saccharomycotina</taxon>
        <taxon>Dipodascomycetes</taxon>
        <taxon>Dipodascales</taxon>
        <taxon>Trichomonascaceae</taxon>
        <taxon>Starmerella</taxon>
    </lineage>
</organism>
<dbReference type="Proteomes" id="UP001362899">
    <property type="component" value="Unassembled WGS sequence"/>
</dbReference>
<feature type="transmembrane region" description="Helical" evidence="7">
    <location>
        <begin position="494"/>
        <end position="523"/>
    </location>
</feature>
<feature type="domain" description="CSC1/OSCA1-like cytosolic" evidence="10">
    <location>
        <begin position="120"/>
        <end position="267"/>
    </location>
</feature>
<dbReference type="Pfam" id="PF02714">
    <property type="entry name" value="RSN1_7TM"/>
    <property type="match status" value="1"/>
</dbReference>
<feature type="domain" description="CSC1/OSCA1-like N-terminal transmembrane" evidence="9">
    <location>
        <begin position="2"/>
        <end position="96"/>
    </location>
</feature>
<dbReference type="InterPro" id="IPR027815">
    <property type="entry name" value="CSC1/OSCA1-like_cyt"/>
</dbReference>
<keyword evidence="3" id="KW-0813">Transport</keyword>
<dbReference type="GO" id="GO:0005886">
    <property type="term" value="C:plasma membrane"/>
    <property type="evidence" value="ECO:0007669"/>
    <property type="project" value="TreeGrafter"/>
</dbReference>
<evidence type="ECO:0000256" key="3">
    <source>
        <dbReference type="ARBA" id="ARBA00022448"/>
    </source>
</evidence>
<feature type="transmembrane region" description="Helical" evidence="7">
    <location>
        <begin position="376"/>
        <end position="401"/>
    </location>
</feature>
<accession>A0AAV5RK25</accession>
<reference evidence="11 12" key="1">
    <citation type="journal article" date="2023" name="Elife">
        <title>Identification of key yeast species and microbe-microbe interactions impacting larval growth of Drosophila in the wild.</title>
        <authorList>
            <person name="Mure A."/>
            <person name="Sugiura Y."/>
            <person name="Maeda R."/>
            <person name="Honda K."/>
            <person name="Sakurai N."/>
            <person name="Takahashi Y."/>
            <person name="Watada M."/>
            <person name="Katoh T."/>
            <person name="Gotoh A."/>
            <person name="Gotoh Y."/>
            <person name="Taniguchi I."/>
            <person name="Nakamura K."/>
            <person name="Hayashi T."/>
            <person name="Katayama T."/>
            <person name="Uemura T."/>
            <person name="Hattori Y."/>
        </authorList>
    </citation>
    <scope>NUCLEOTIDE SEQUENCE [LARGE SCALE GENOMIC DNA]</scope>
    <source>
        <strain evidence="11 12">SB-73</strain>
    </source>
</reference>
<comment type="subcellular location">
    <subcellularLocation>
        <location evidence="1">Membrane</location>
        <topology evidence="1">Multi-pass membrane protein</topology>
    </subcellularLocation>
</comment>
<keyword evidence="6 7" id="KW-0472">Membrane</keyword>
<feature type="transmembrane region" description="Helical" evidence="7">
    <location>
        <begin position="284"/>
        <end position="306"/>
    </location>
</feature>
<feature type="domain" description="CSC1/OSCA1-like 7TM region" evidence="8">
    <location>
        <begin position="279"/>
        <end position="565"/>
    </location>
</feature>
<dbReference type="InterPro" id="IPR032880">
    <property type="entry name" value="CSC1/OSCA1-like_N"/>
</dbReference>
<dbReference type="Pfam" id="PF14703">
    <property type="entry name" value="PHM7_cyt"/>
    <property type="match status" value="1"/>
</dbReference>
<feature type="transmembrane region" description="Helical" evidence="7">
    <location>
        <begin position="543"/>
        <end position="569"/>
    </location>
</feature>
<feature type="transmembrane region" description="Helical" evidence="7">
    <location>
        <begin position="27"/>
        <end position="46"/>
    </location>
</feature>
<keyword evidence="4 7" id="KW-0812">Transmembrane</keyword>
<dbReference type="InterPro" id="IPR003864">
    <property type="entry name" value="CSC1/OSCA1-like_7TM"/>
</dbReference>
<dbReference type="EMBL" id="BTGC01000008">
    <property type="protein sequence ID" value="GMM51486.1"/>
    <property type="molecule type" value="Genomic_DNA"/>
</dbReference>
<dbReference type="PANTHER" id="PTHR13018">
    <property type="entry name" value="PROBABLE MEMBRANE PROTEIN DUF221-RELATED"/>
    <property type="match status" value="1"/>
</dbReference>
<feature type="transmembrane region" description="Helical" evidence="7">
    <location>
        <begin position="326"/>
        <end position="351"/>
    </location>
</feature>
<comment type="similarity">
    <text evidence="2">Belongs to the CSC1 (TC 1.A.17) family.</text>
</comment>
<dbReference type="InterPro" id="IPR045122">
    <property type="entry name" value="Csc1-like"/>
</dbReference>
<evidence type="ECO:0000256" key="5">
    <source>
        <dbReference type="ARBA" id="ARBA00022989"/>
    </source>
</evidence>
<protein>
    <recommendedName>
        <fullName evidence="13">DUF221-domain-containing protein</fullName>
    </recommendedName>
</protein>
<name>A0AAV5RK25_STABA</name>
<evidence type="ECO:0000256" key="7">
    <source>
        <dbReference type="SAM" id="Phobius"/>
    </source>
</evidence>
<evidence type="ECO:0000256" key="1">
    <source>
        <dbReference type="ARBA" id="ARBA00004141"/>
    </source>
</evidence>
<evidence type="ECO:0000313" key="12">
    <source>
        <dbReference type="Proteomes" id="UP001362899"/>
    </source>
</evidence>
<gene>
    <name evidence="11" type="ORF">DASB73_024490</name>
</gene>
<evidence type="ECO:0008006" key="13">
    <source>
        <dbReference type="Google" id="ProtNLM"/>
    </source>
</evidence>
<keyword evidence="12" id="KW-1185">Reference proteome</keyword>
<evidence type="ECO:0000256" key="6">
    <source>
        <dbReference type="ARBA" id="ARBA00023136"/>
    </source>
</evidence>
<feature type="transmembrane region" description="Helical" evidence="7">
    <location>
        <begin position="576"/>
        <end position="595"/>
    </location>
</feature>
<sequence>MDEQTMLRTKGLDSVVYVKTLKMLRDMFGIFTLIPFLVACPINIFFNLKQTGASGTLAKKDSLLLLTPTLLSHKPMIAHVVLGWVANTIVFIFVWFTYRGVLRLRTQVMSTSEYNAQHFNRTLMVLNLPKSARTVEGINHSLSAISGTKKPLNITVGRDTSHVRKLMQQYNKNLIKYERLVTDNKRKKGTNKVTIQMTTLENDLLQAKRRIELERSSKISATSNYGFATFSQARDICNITKNYPESNANGSIKIQKSSPPEQIIWANMNLTEAQRGSKQVLMNLLYFALVLLWIVPSAFIGCFISNLNRLANVWPAFNIAMASHKVGFAILQGVLAPFITTLVFAALPYIFRKVSFMQGKVTRCDRELEVLRKLYAFFYIDNFFIFTMMGVIWDIIAQIISTTESSMTSLTVGEVWNQLQVGRRIATAIINVSSFWVMYLLRSIFGLYMTAAQPITLLKRLGERLNFIKQPTPRQLARKSTPQPFQYAINYLNILFNATIALAFTTIQPLVLPVAFLLFLLAVPIKKYEIIHIASTKYESYGAFWPLISDTILFSLASGNLILFCVVWVQADWQMACAVAPLVVTVVIFKLVLYFKFDNIFQFPDIPYDDTFDVKISGSTQFLDPVLTMPLEDPILTYNEAMSSLSSSNISFDRYSTVKLTSSIDEEDEKDEKQDFTFTSSPVEPEQAYGFNELNTTARVPSILKNGAFKNHLRLKQQHTEDETRLL</sequence>
<dbReference type="PANTHER" id="PTHR13018:SF149">
    <property type="entry name" value="DOMAIN PROTEIN, PUTATIVE (AFU_ORTHOLOGUE AFUA_3G11660)-RELATED"/>
    <property type="match status" value="1"/>
</dbReference>
<evidence type="ECO:0000259" key="8">
    <source>
        <dbReference type="Pfam" id="PF02714"/>
    </source>
</evidence>
<evidence type="ECO:0000256" key="4">
    <source>
        <dbReference type="ARBA" id="ARBA00022692"/>
    </source>
</evidence>